<dbReference type="Gene3D" id="3.40.50.2000">
    <property type="entry name" value="Glycogen Phosphorylase B"/>
    <property type="match status" value="2"/>
</dbReference>
<gene>
    <name evidence="3" type="primary">bshA</name>
    <name evidence="3" type="ORF">H0A61_01768</name>
</gene>
<name>A0A8A0RLX2_9FIRM</name>
<dbReference type="InterPro" id="IPR028098">
    <property type="entry name" value="Glyco_trans_4-like_N"/>
</dbReference>
<accession>A0A8A0RLX2</accession>
<feature type="domain" description="Glycosyl transferase family 1" evidence="1">
    <location>
        <begin position="188"/>
        <end position="353"/>
    </location>
</feature>
<dbReference type="Pfam" id="PF13439">
    <property type="entry name" value="Glyco_transf_4"/>
    <property type="match status" value="1"/>
</dbReference>
<sequence>MKKMHVLFITRPAGGGMKEHIISLINGLDPQKFAIYVAGERDFIQNMNPVNKHITSIPVEIKGDCSPKSDVECIYSLIKLLFKNPFDVVHCHGLKAALLGGIAAGLTGYKNCIYTVHNDVSFDAGQRIKKKGYETAERFSSYFFRYIIAVSEGLKRELTSKRGIPEEKIKVIPNGIDVKRYKTSGNVNRIKEQMGIPKNSRVIGTIARFAPQKDLSTLLRAVSRLISLVPDVRFIMVGDGPLRPQLEKEAENLNIRDKVIFTGYRHDIPKILGIMDVFALSSRTEGMPITVLEAMVMEKAVVATGVGGIPEVVKHGVSGILVNPGDEAALAGGLLRVLNDKELAQALGSAGKKTILERYTVEKMLESTERLYLEIYKETKEKPQQKKKQDGG</sequence>
<feature type="domain" description="Glycosyltransferase subfamily 4-like N-terminal" evidence="2">
    <location>
        <begin position="15"/>
        <end position="180"/>
    </location>
</feature>
<evidence type="ECO:0000259" key="2">
    <source>
        <dbReference type="Pfam" id="PF13439"/>
    </source>
</evidence>
<dbReference type="EMBL" id="CP059066">
    <property type="protein sequence ID" value="QSQ09405.1"/>
    <property type="molecule type" value="Genomic_DNA"/>
</dbReference>
<evidence type="ECO:0000313" key="4">
    <source>
        <dbReference type="Proteomes" id="UP000662904"/>
    </source>
</evidence>
<dbReference type="CDD" id="cd03801">
    <property type="entry name" value="GT4_PimA-like"/>
    <property type="match status" value="1"/>
</dbReference>
<dbReference type="AlphaFoldDB" id="A0A8A0RLX2"/>
<evidence type="ECO:0000313" key="3">
    <source>
        <dbReference type="EMBL" id="QSQ09405.1"/>
    </source>
</evidence>
<dbReference type="Pfam" id="PF00534">
    <property type="entry name" value="Glycos_transf_1"/>
    <property type="match status" value="1"/>
</dbReference>
<dbReference type="RefSeq" id="WP_206706763.1">
    <property type="nucleotide sequence ID" value="NZ_CP059066.1"/>
</dbReference>
<evidence type="ECO:0000259" key="1">
    <source>
        <dbReference type="Pfam" id="PF00534"/>
    </source>
</evidence>
<dbReference type="KEGG" id="kme:H0A61_01768"/>
<proteinExistence type="predicted"/>
<keyword evidence="3" id="KW-0808">Transferase</keyword>
<dbReference type="SUPFAM" id="SSF53756">
    <property type="entry name" value="UDP-Glycosyltransferase/glycogen phosphorylase"/>
    <property type="match status" value="1"/>
</dbReference>
<dbReference type="PANTHER" id="PTHR12526">
    <property type="entry name" value="GLYCOSYLTRANSFERASE"/>
    <property type="match status" value="1"/>
</dbReference>
<keyword evidence="4" id="KW-1185">Reference proteome</keyword>
<reference evidence="3" key="1">
    <citation type="submission" date="2020-07" db="EMBL/GenBank/DDBJ databases">
        <title>Koleobacter methoxysyntrophicus gen. nov., sp. nov., a novel anaerobic bacterium isolated from deep subsurface oil field and proposal of Koleobacterales ord. nov. in the phylum Firmicutes.</title>
        <authorList>
            <person name="Sakamoto S."/>
            <person name="Tamaki H."/>
        </authorList>
    </citation>
    <scope>NUCLEOTIDE SEQUENCE</scope>
    <source>
        <strain evidence="3">NRmbB1</strain>
    </source>
</reference>
<dbReference type="InterPro" id="IPR001296">
    <property type="entry name" value="Glyco_trans_1"/>
</dbReference>
<dbReference type="GO" id="GO:0016757">
    <property type="term" value="F:glycosyltransferase activity"/>
    <property type="evidence" value="ECO:0007669"/>
    <property type="project" value="UniProtKB-KW"/>
</dbReference>
<dbReference type="Proteomes" id="UP000662904">
    <property type="component" value="Chromosome"/>
</dbReference>
<protein>
    <submittedName>
        <fullName evidence="3">N-acetyl-alpha-D-glucosaminyl L-malate synthase</fullName>
        <ecNumber evidence="3">2.4.1.-</ecNumber>
    </submittedName>
</protein>
<dbReference type="EC" id="2.4.1.-" evidence="3"/>
<organism evidence="3 4">
    <name type="scientific">Koleobacter methoxysyntrophicus</name>
    <dbReference type="NCBI Taxonomy" id="2751313"/>
    <lineage>
        <taxon>Bacteria</taxon>
        <taxon>Bacillati</taxon>
        <taxon>Bacillota</taxon>
        <taxon>Clostridia</taxon>
        <taxon>Koleobacterales</taxon>
        <taxon>Koleobacteraceae</taxon>
        <taxon>Koleobacter</taxon>
    </lineage>
</organism>
<keyword evidence="3" id="KW-0328">Glycosyltransferase</keyword>
<dbReference type="PANTHER" id="PTHR12526:SF638">
    <property type="entry name" value="SPORE COAT PROTEIN SA"/>
    <property type="match status" value="1"/>
</dbReference>